<evidence type="ECO:0000259" key="9">
    <source>
        <dbReference type="Pfam" id="PF00924"/>
    </source>
</evidence>
<dbReference type="SUPFAM" id="SSF82861">
    <property type="entry name" value="Mechanosensitive channel protein MscS (YggB), transmembrane region"/>
    <property type="match status" value="1"/>
</dbReference>
<feature type="domain" description="Mechanosensitive ion channel MscS C-terminal" evidence="10">
    <location>
        <begin position="185"/>
        <end position="268"/>
    </location>
</feature>
<dbReference type="Gene3D" id="3.30.70.100">
    <property type="match status" value="1"/>
</dbReference>
<dbReference type="InterPro" id="IPR045275">
    <property type="entry name" value="MscS_archaea/bacteria_type"/>
</dbReference>
<comment type="subcellular location">
    <subcellularLocation>
        <location evidence="1">Cell membrane</location>
        <topology evidence="1">Multi-pass membrane protein</topology>
    </subcellularLocation>
</comment>
<keyword evidence="5 8" id="KW-1133">Transmembrane helix</keyword>
<dbReference type="InterPro" id="IPR010920">
    <property type="entry name" value="LSM_dom_sf"/>
</dbReference>
<proteinExistence type="inferred from homology"/>
<dbReference type="GO" id="GO:0005886">
    <property type="term" value="C:plasma membrane"/>
    <property type="evidence" value="ECO:0007669"/>
    <property type="project" value="UniProtKB-SubCell"/>
</dbReference>
<name>A0AAF0BX77_9ACTN</name>
<dbReference type="RefSeq" id="WP_272738271.1">
    <property type="nucleotide sequence ID" value="NZ_CP116942.1"/>
</dbReference>
<dbReference type="Pfam" id="PF21082">
    <property type="entry name" value="MS_channel_3rd"/>
    <property type="match status" value="1"/>
</dbReference>
<dbReference type="GO" id="GO:0008381">
    <property type="term" value="F:mechanosensitive monoatomic ion channel activity"/>
    <property type="evidence" value="ECO:0007669"/>
    <property type="project" value="InterPro"/>
</dbReference>
<feature type="region of interest" description="Disordered" evidence="7">
    <location>
        <begin position="283"/>
        <end position="328"/>
    </location>
</feature>
<keyword evidence="6 8" id="KW-0472">Membrane</keyword>
<dbReference type="Gene3D" id="2.30.30.60">
    <property type="match status" value="1"/>
</dbReference>
<feature type="transmembrane region" description="Helical" evidence="8">
    <location>
        <begin position="97"/>
        <end position="122"/>
    </location>
</feature>
<dbReference type="Gene3D" id="1.10.287.1260">
    <property type="match status" value="1"/>
</dbReference>
<dbReference type="SUPFAM" id="SSF82689">
    <property type="entry name" value="Mechanosensitive channel protein MscS (YggB), C-terminal domain"/>
    <property type="match status" value="1"/>
</dbReference>
<gene>
    <name evidence="11" type="ORF">PO878_08455</name>
</gene>
<evidence type="ECO:0000256" key="8">
    <source>
        <dbReference type="SAM" id="Phobius"/>
    </source>
</evidence>
<evidence type="ECO:0000313" key="12">
    <source>
        <dbReference type="Proteomes" id="UP001216390"/>
    </source>
</evidence>
<evidence type="ECO:0000256" key="7">
    <source>
        <dbReference type="SAM" id="MobiDB-lite"/>
    </source>
</evidence>
<evidence type="ECO:0000256" key="2">
    <source>
        <dbReference type="ARBA" id="ARBA00008017"/>
    </source>
</evidence>
<sequence length="328" mass="34978">MTATALLLASTGDADISEAFGKGLTTRDWVVAGIILAASIAIGQVAKVVLQRVLRSDDTDVAITHFAASALRNLIVLAGLVYALGVLEVRLGPLLGAIGIGGLAIAFAAQSILASFFASIILRTRRPFRRGDQVVLGDVEGTVEEVNFRTVSVRTFDGERALVPCDVVLGDTIVNLTARGRRRTTFEVQVSYETDLGRAIGVLEDAMAGVEGVLDRPEPRAYVQEMADSGITLALLVWHAPEMMTMWQVRSDVGVAAHVALVDAGIEIPFPQRVVRFRADEEARTEVPDVGDGTVRSLRRRGPDPNRDTRDTDDDGDDGGDDGGDGGD</sequence>
<evidence type="ECO:0000259" key="10">
    <source>
        <dbReference type="Pfam" id="PF21082"/>
    </source>
</evidence>
<feature type="domain" description="Mechanosensitive ion channel MscS" evidence="9">
    <location>
        <begin position="112"/>
        <end position="177"/>
    </location>
</feature>
<dbReference type="InterPro" id="IPR006685">
    <property type="entry name" value="MscS_channel_2nd"/>
</dbReference>
<organism evidence="11 12">
    <name type="scientific">Iamia majanohamensis</name>
    <dbReference type="NCBI Taxonomy" id="467976"/>
    <lineage>
        <taxon>Bacteria</taxon>
        <taxon>Bacillati</taxon>
        <taxon>Actinomycetota</taxon>
        <taxon>Acidimicrobiia</taxon>
        <taxon>Acidimicrobiales</taxon>
        <taxon>Iamiaceae</taxon>
        <taxon>Iamia</taxon>
    </lineage>
</organism>
<dbReference type="InterPro" id="IPR011066">
    <property type="entry name" value="MscS_channel_C_sf"/>
</dbReference>
<keyword evidence="12" id="KW-1185">Reference proteome</keyword>
<dbReference type="Pfam" id="PF00924">
    <property type="entry name" value="MS_channel_2nd"/>
    <property type="match status" value="1"/>
</dbReference>
<feature type="compositionally biased region" description="Basic and acidic residues" evidence="7">
    <location>
        <begin position="301"/>
        <end position="310"/>
    </location>
</feature>
<feature type="compositionally biased region" description="Acidic residues" evidence="7">
    <location>
        <begin position="311"/>
        <end position="328"/>
    </location>
</feature>
<evidence type="ECO:0000256" key="6">
    <source>
        <dbReference type="ARBA" id="ARBA00023136"/>
    </source>
</evidence>
<dbReference type="Proteomes" id="UP001216390">
    <property type="component" value="Chromosome"/>
</dbReference>
<reference evidence="11" key="1">
    <citation type="submission" date="2023-01" db="EMBL/GenBank/DDBJ databases">
        <title>The diversity of Class Acidimicrobiia in South China Sea sediment environments and the proposal of Iamia marina sp. nov., a novel species of the genus Iamia.</title>
        <authorList>
            <person name="He Y."/>
            <person name="Tian X."/>
        </authorList>
    </citation>
    <scope>NUCLEOTIDE SEQUENCE</scope>
    <source>
        <strain evidence="11">DSM 19957</strain>
    </source>
</reference>
<evidence type="ECO:0000256" key="3">
    <source>
        <dbReference type="ARBA" id="ARBA00022475"/>
    </source>
</evidence>
<evidence type="ECO:0000313" key="11">
    <source>
        <dbReference type="EMBL" id="WCO68755.1"/>
    </source>
</evidence>
<feature type="transmembrane region" description="Helical" evidence="8">
    <location>
        <begin position="30"/>
        <end position="50"/>
    </location>
</feature>
<comment type="similarity">
    <text evidence="2">Belongs to the MscS (TC 1.A.23) family.</text>
</comment>
<accession>A0AAF0BX77</accession>
<evidence type="ECO:0000256" key="1">
    <source>
        <dbReference type="ARBA" id="ARBA00004651"/>
    </source>
</evidence>
<dbReference type="InterPro" id="IPR023408">
    <property type="entry name" value="MscS_beta-dom_sf"/>
</dbReference>
<dbReference type="InterPro" id="IPR011014">
    <property type="entry name" value="MscS_channel_TM-2"/>
</dbReference>
<feature type="transmembrane region" description="Helical" evidence="8">
    <location>
        <begin position="62"/>
        <end position="85"/>
    </location>
</feature>
<evidence type="ECO:0000256" key="4">
    <source>
        <dbReference type="ARBA" id="ARBA00022692"/>
    </source>
</evidence>
<dbReference type="EMBL" id="CP116942">
    <property type="protein sequence ID" value="WCO68755.1"/>
    <property type="molecule type" value="Genomic_DNA"/>
</dbReference>
<keyword evidence="3" id="KW-1003">Cell membrane</keyword>
<dbReference type="KEGG" id="ima:PO878_08455"/>
<dbReference type="PANTHER" id="PTHR30221">
    <property type="entry name" value="SMALL-CONDUCTANCE MECHANOSENSITIVE CHANNEL"/>
    <property type="match status" value="1"/>
</dbReference>
<dbReference type="InterPro" id="IPR049278">
    <property type="entry name" value="MS_channel_C"/>
</dbReference>
<dbReference type="AlphaFoldDB" id="A0AAF0BX77"/>
<evidence type="ECO:0000256" key="5">
    <source>
        <dbReference type="ARBA" id="ARBA00022989"/>
    </source>
</evidence>
<keyword evidence="4 8" id="KW-0812">Transmembrane</keyword>
<protein>
    <submittedName>
        <fullName evidence="11">Mechanosensitive ion channel family protein</fullName>
    </submittedName>
</protein>
<dbReference type="SUPFAM" id="SSF50182">
    <property type="entry name" value="Sm-like ribonucleoproteins"/>
    <property type="match status" value="1"/>
</dbReference>
<dbReference type="PANTHER" id="PTHR30221:SF1">
    <property type="entry name" value="SMALL-CONDUCTANCE MECHANOSENSITIVE CHANNEL"/>
    <property type="match status" value="1"/>
</dbReference>